<keyword evidence="1" id="KW-1133">Transmembrane helix</keyword>
<evidence type="ECO:0000256" key="1">
    <source>
        <dbReference type="SAM" id="Phobius"/>
    </source>
</evidence>
<protein>
    <recommendedName>
        <fullName evidence="4">FecR protein domain-containing protein</fullName>
    </recommendedName>
</protein>
<dbReference type="EMBL" id="JAPDDS010000022">
    <property type="protein sequence ID" value="MCW1887765.1"/>
    <property type="molecule type" value="Genomic_DNA"/>
</dbReference>
<reference evidence="2 3" key="1">
    <citation type="submission" date="2022-10" db="EMBL/GenBank/DDBJ databases">
        <title>Luteolibacter flavescens strain MCCC 1K03193, whole genome shotgun sequencing project.</title>
        <authorList>
            <person name="Zhao G."/>
            <person name="Shen L."/>
        </authorList>
    </citation>
    <scope>NUCLEOTIDE SEQUENCE [LARGE SCALE GENOMIC DNA]</scope>
    <source>
        <strain evidence="2 3">MCCC 1K03193</strain>
    </source>
</reference>
<proteinExistence type="predicted"/>
<evidence type="ECO:0008006" key="4">
    <source>
        <dbReference type="Google" id="ProtNLM"/>
    </source>
</evidence>
<keyword evidence="1" id="KW-0812">Transmembrane</keyword>
<evidence type="ECO:0000313" key="2">
    <source>
        <dbReference type="EMBL" id="MCW1887765.1"/>
    </source>
</evidence>
<dbReference type="PANTHER" id="PTHR30273">
    <property type="entry name" value="PERIPLASMIC SIGNAL SENSOR AND SIGMA FACTOR ACTIVATOR FECR-RELATED"/>
    <property type="match status" value="1"/>
</dbReference>
<name>A0ABT3FW09_9BACT</name>
<keyword evidence="3" id="KW-1185">Reference proteome</keyword>
<keyword evidence="1" id="KW-0472">Membrane</keyword>
<accession>A0ABT3FW09</accession>
<feature type="transmembrane region" description="Helical" evidence="1">
    <location>
        <begin position="78"/>
        <end position="96"/>
    </location>
</feature>
<comment type="caution">
    <text evidence="2">The sequence shown here is derived from an EMBL/GenBank/DDBJ whole genome shotgun (WGS) entry which is preliminary data.</text>
</comment>
<dbReference type="Gene3D" id="2.60.120.1440">
    <property type="match status" value="1"/>
</dbReference>
<sequence length="470" mass="50343">MRSKADQLVNAWIEGDLSPEDEEALRTLLTEDPAAREACYDLMLLDQLLGEREDARGAFAPGSLTARPKQKSSPFGKVAAAVAALAAVVTAGFWIANRPAPAGNLVASPPITASADSRITIAQRENRDRWSPGELLRLERGTAAIQLGKGVLAHFEGPAAIELVNTQGDIRLFDGRGSFQVTPGGRTFKVEAPGGEIRGTDGQFICQILPDQAALVEVNSGSVELRPHGSNGTTKISSGEAIRLEGDGTLTPTARPFIPFRSGLPEELALFRDDFESPEGTLLSEHTPELGEKWQVLEETKTPTVIKMGLDTSGGARRLLAPLAPHDPGGTGSVYVFSFLLRPPVWTYDKVQRMDGFESIAIVDPEGNEIFSLVAEAMNTHRWQLRGGGVISPPTPVCALWDHQLTVCYGMDGRVTMHDGGTAQAPVIASIWLKHPAPVKGLLVSNRTGGDLAFRKIGTSLLKAPVTRAE</sequence>
<dbReference type="InterPro" id="IPR012373">
    <property type="entry name" value="Ferrdict_sens_TM"/>
</dbReference>
<evidence type="ECO:0000313" key="3">
    <source>
        <dbReference type="Proteomes" id="UP001207930"/>
    </source>
</evidence>
<dbReference type="RefSeq" id="WP_264503721.1">
    <property type="nucleotide sequence ID" value="NZ_JAPDDS010000022.1"/>
</dbReference>
<dbReference type="Proteomes" id="UP001207930">
    <property type="component" value="Unassembled WGS sequence"/>
</dbReference>
<gene>
    <name evidence="2" type="ORF">OKA04_23710</name>
</gene>
<organism evidence="2 3">
    <name type="scientific">Luteolibacter flavescens</name>
    <dbReference type="NCBI Taxonomy" id="1859460"/>
    <lineage>
        <taxon>Bacteria</taxon>
        <taxon>Pseudomonadati</taxon>
        <taxon>Verrucomicrobiota</taxon>
        <taxon>Verrucomicrobiia</taxon>
        <taxon>Verrucomicrobiales</taxon>
        <taxon>Verrucomicrobiaceae</taxon>
        <taxon>Luteolibacter</taxon>
    </lineage>
</organism>
<dbReference type="PANTHER" id="PTHR30273:SF2">
    <property type="entry name" value="PROTEIN FECR"/>
    <property type="match status" value="1"/>
</dbReference>